<dbReference type="PANTHER" id="PTHR32212:SF450">
    <property type="entry name" value="F-BOX DOMAIN-CONTAINING PROTEIN"/>
    <property type="match status" value="1"/>
</dbReference>
<sequence length="57" mass="6792">MAKRVCGEDRISELPVHIIHHILCRTNLDVEEAKTCILSKRWYFLWSSRPNLIFHQS</sequence>
<accession>A0AAN8ST72</accession>
<dbReference type="PANTHER" id="PTHR32212">
    <property type="entry name" value="CYCLIN-LIKE F-BOX"/>
    <property type="match status" value="1"/>
</dbReference>
<proteinExistence type="predicted"/>
<dbReference type="Proteomes" id="UP001371456">
    <property type="component" value="Unassembled WGS sequence"/>
</dbReference>
<evidence type="ECO:0000313" key="1">
    <source>
        <dbReference type="EMBL" id="KAK6773437.1"/>
    </source>
</evidence>
<name>A0AAN8ST72_SOLBU</name>
<evidence type="ECO:0008006" key="3">
    <source>
        <dbReference type="Google" id="ProtNLM"/>
    </source>
</evidence>
<dbReference type="InterPro" id="IPR036047">
    <property type="entry name" value="F-box-like_dom_sf"/>
</dbReference>
<gene>
    <name evidence="1" type="ORF">RDI58_028675</name>
</gene>
<keyword evidence="2" id="KW-1185">Reference proteome</keyword>
<protein>
    <recommendedName>
        <fullName evidence="3">F-box domain-containing protein</fullName>
    </recommendedName>
</protein>
<dbReference type="AlphaFoldDB" id="A0AAN8ST72"/>
<evidence type="ECO:0000313" key="2">
    <source>
        <dbReference type="Proteomes" id="UP001371456"/>
    </source>
</evidence>
<dbReference type="EMBL" id="JBANQN010000012">
    <property type="protein sequence ID" value="KAK6773437.1"/>
    <property type="molecule type" value="Genomic_DNA"/>
</dbReference>
<dbReference type="SUPFAM" id="SSF81383">
    <property type="entry name" value="F-box domain"/>
    <property type="match status" value="1"/>
</dbReference>
<organism evidence="1 2">
    <name type="scientific">Solanum bulbocastanum</name>
    <name type="common">Wild potato</name>
    <dbReference type="NCBI Taxonomy" id="147425"/>
    <lineage>
        <taxon>Eukaryota</taxon>
        <taxon>Viridiplantae</taxon>
        <taxon>Streptophyta</taxon>
        <taxon>Embryophyta</taxon>
        <taxon>Tracheophyta</taxon>
        <taxon>Spermatophyta</taxon>
        <taxon>Magnoliopsida</taxon>
        <taxon>eudicotyledons</taxon>
        <taxon>Gunneridae</taxon>
        <taxon>Pentapetalae</taxon>
        <taxon>asterids</taxon>
        <taxon>lamiids</taxon>
        <taxon>Solanales</taxon>
        <taxon>Solanaceae</taxon>
        <taxon>Solanoideae</taxon>
        <taxon>Solaneae</taxon>
        <taxon>Solanum</taxon>
    </lineage>
</organism>
<comment type="caution">
    <text evidence="1">The sequence shown here is derived from an EMBL/GenBank/DDBJ whole genome shotgun (WGS) entry which is preliminary data.</text>
</comment>
<reference evidence="1 2" key="1">
    <citation type="submission" date="2024-02" db="EMBL/GenBank/DDBJ databases">
        <title>de novo genome assembly of Solanum bulbocastanum strain 11H21.</title>
        <authorList>
            <person name="Hosaka A.J."/>
        </authorList>
    </citation>
    <scope>NUCLEOTIDE SEQUENCE [LARGE SCALE GENOMIC DNA]</scope>
    <source>
        <tissue evidence="1">Young leaves</tissue>
    </source>
</reference>